<dbReference type="InterPro" id="IPR042771">
    <property type="entry name" value="GTF3C6-like"/>
</dbReference>
<dbReference type="Gene3D" id="2.60.40.4370">
    <property type="match status" value="1"/>
</dbReference>
<organism evidence="3 4">
    <name type="scientific">Sphagnurus paluster</name>
    <dbReference type="NCBI Taxonomy" id="117069"/>
    <lineage>
        <taxon>Eukaryota</taxon>
        <taxon>Fungi</taxon>
        <taxon>Dikarya</taxon>
        <taxon>Basidiomycota</taxon>
        <taxon>Agaricomycotina</taxon>
        <taxon>Agaricomycetes</taxon>
        <taxon>Agaricomycetidae</taxon>
        <taxon>Agaricales</taxon>
        <taxon>Tricholomatineae</taxon>
        <taxon>Lyophyllaceae</taxon>
        <taxon>Sphagnurus</taxon>
    </lineage>
</organism>
<dbReference type="AlphaFoldDB" id="A0A9P7KKK6"/>
<evidence type="ECO:0000313" key="4">
    <source>
        <dbReference type="Proteomes" id="UP000717328"/>
    </source>
</evidence>
<evidence type="ECO:0000259" key="2">
    <source>
        <dbReference type="Pfam" id="PF10419"/>
    </source>
</evidence>
<reference evidence="3" key="2">
    <citation type="submission" date="2021-10" db="EMBL/GenBank/DDBJ databases">
        <title>Phylogenomics reveals ancestral predisposition of the termite-cultivated fungus Termitomyces towards a domesticated lifestyle.</title>
        <authorList>
            <person name="Auxier B."/>
            <person name="Grum-Grzhimaylo A."/>
            <person name="Cardenas M.E."/>
            <person name="Lodge J.D."/>
            <person name="Laessoe T."/>
            <person name="Pedersen O."/>
            <person name="Smith M.E."/>
            <person name="Kuyper T.W."/>
            <person name="Franco-Molano E.A."/>
            <person name="Baroni T.J."/>
            <person name="Aanen D.K."/>
        </authorList>
    </citation>
    <scope>NUCLEOTIDE SEQUENCE</scope>
    <source>
        <strain evidence="3">D49</strain>
    </source>
</reference>
<accession>A0A9P7KKK6</accession>
<sequence>MNPPSSLCPGYRHVDAFGSDDEYEDEEEVCYVTLDLGSIEPTLVPSSSTYRLIGLDTPTPFLQLSGTILKGRHETLLGTELIFTDAKDPSDVQHHKKAVTHVASTEQRVCFREVRLQPKGTAYPATMRGKGKSREMNVEPTGDLPMEVEAAAIMVDRVTGKSAPRARTLKKQARSKKAKGKAKERGEQEQDVRDVDMDADMGDGIP</sequence>
<feature type="domain" description="Transcription factor TFIIIC triple barrel" evidence="2">
    <location>
        <begin position="25"/>
        <end position="117"/>
    </location>
</feature>
<dbReference type="PANTHER" id="PTHR21860">
    <property type="entry name" value="TRANSCRIPTION INITIATION FACTOR IIIC TFIIIC , POLYPEPTIDE 6-RELATED"/>
    <property type="match status" value="1"/>
</dbReference>
<dbReference type="PANTHER" id="PTHR21860:SF2">
    <property type="entry name" value="GENERAL TRANSCRIPTION FACTOR 3C POLYPEPTIDE 6"/>
    <property type="match status" value="1"/>
</dbReference>
<feature type="compositionally biased region" description="Basic residues" evidence="1">
    <location>
        <begin position="167"/>
        <end position="180"/>
    </location>
</feature>
<protein>
    <recommendedName>
        <fullName evidence="2">Transcription factor TFIIIC triple barrel domain-containing protein</fullName>
    </recommendedName>
</protein>
<feature type="compositionally biased region" description="Basic and acidic residues" evidence="1">
    <location>
        <begin position="181"/>
        <end position="196"/>
    </location>
</feature>
<dbReference type="Proteomes" id="UP000717328">
    <property type="component" value="Unassembled WGS sequence"/>
</dbReference>
<dbReference type="Pfam" id="PF10419">
    <property type="entry name" value="TFIIIC_sub6"/>
    <property type="match status" value="1"/>
</dbReference>
<gene>
    <name evidence="3" type="ORF">H0H81_011321</name>
</gene>
<feature type="region of interest" description="Disordered" evidence="1">
    <location>
        <begin position="159"/>
        <end position="206"/>
    </location>
</feature>
<name>A0A9P7KKK6_9AGAR</name>
<feature type="compositionally biased region" description="Acidic residues" evidence="1">
    <location>
        <begin position="197"/>
        <end position="206"/>
    </location>
</feature>
<dbReference type="InterPro" id="IPR019481">
    <property type="entry name" value="TFIIIC_triple_barrel"/>
</dbReference>
<reference evidence="3" key="1">
    <citation type="submission" date="2021-02" db="EMBL/GenBank/DDBJ databases">
        <authorList>
            <person name="Nieuwenhuis M."/>
            <person name="Van De Peppel L.J.J."/>
        </authorList>
    </citation>
    <scope>NUCLEOTIDE SEQUENCE</scope>
    <source>
        <strain evidence="3">D49</strain>
    </source>
</reference>
<keyword evidence="4" id="KW-1185">Reference proteome</keyword>
<dbReference type="EMBL" id="JABCKI010000383">
    <property type="protein sequence ID" value="KAG5650701.1"/>
    <property type="molecule type" value="Genomic_DNA"/>
</dbReference>
<dbReference type="GO" id="GO:0000127">
    <property type="term" value="C:transcription factor TFIIIC complex"/>
    <property type="evidence" value="ECO:0007669"/>
    <property type="project" value="TreeGrafter"/>
</dbReference>
<proteinExistence type="predicted"/>
<dbReference type="OrthoDB" id="1877767at2759"/>
<dbReference type="GO" id="GO:0006383">
    <property type="term" value="P:transcription by RNA polymerase III"/>
    <property type="evidence" value="ECO:0007669"/>
    <property type="project" value="InterPro"/>
</dbReference>
<comment type="caution">
    <text evidence="3">The sequence shown here is derived from an EMBL/GenBank/DDBJ whole genome shotgun (WGS) entry which is preliminary data.</text>
</comment>
<evidence type="ECO:0000313" key="3">
    <source>
        <dbReference type="EMBL" id="KAG5650701.1"/>
    </source>
</evidence>
<evidence type="ECO:0000256" key="1">
    <source>
        <dbReference type="SAM" id="MobiDB-lite"/>
    </source>
</evidence>